<proteinExistence type="predicted"/>
<name>A0ABW8LAV5_9GAMM</name>
<protein>
    <submittedName>
        <fullName evidence="1">GatB/YqeY domain-containing protein</fullName>
    </submittedName>
</protein>
<comment type="caution">
    <text evidence="1">The sequence shown here is derived from an EMBL/GenBank/DDBJ whole genome shotgun (WGS) entry which is preliminary data.</text>
</comment>
<dbReference type="EMBL" id="JBJDPD010000028">
    <property type="protein sequence ID" value="MFK4002036.1"/>
    <property type="molecule type" value="Genomic_DNA"/>
</dbReference>
<dbReference type="InterPro" id="IPR042184">
    <property type="entry name" value="YqeY/Aim41_N"/>
</dbReference>
<reference evidence="1 2" key="1">
    <citation type="submission" date="2024-11" db="EMBL/GenBank/DDBJ databases">
        <title>The Natural Products Discovery Center: Release of the First 8490 Sequenced Strains for Exploring Actinobacteria Biosynthetic Diversity.</title>
        <authorList>
            <person name="Kalkreuter E."/>
            <person name="Kautsar S.A."/>
            <person name="Yang D."/>
            <person name="Bader C.D."/>
            <person name="Teijaro C.N."/>
            <person name="Fluegel L."/>
            <person name="Davis C.M."/>
            <person name="Simpson J.R."/>
            <person name="Lauterbach L."/>
            <person name="Steele A.D."/>
            <person name="Gui C."/>
            <person name="Meng S."/>
            <person name="Li G."/>
            <person name="Viehrig K."/>
            <person name="Ye F."/>
            <person name="Su P."/>
            <person name="Kiefer A.F."/>
            <person name="Nichols A."/>
            <person name="Cepeda A.J."/>
            <person name="Yan W."/>
            <person name="Fan B."/>
            <person name="Jiang Y."/>
            <person name="Adhikari A."/>
            <person name="Zheng C.-J."/>
            <person name="Schuster L."/>
            <person name="Cowan T.M."/>
            <person name="Smanski M.J."/>
            <person name="Chevrette M.G."/>
            <person name="De Carvalho L.P.S."/>
            <person name="Shen B."/>
        </authorList>
    </citation>
    <scope>NUCLEOTIDE SEQUENCE [LARGE SCALE GENOMIC DNA]</scope>
    <source>
        <strain evidence="1 2">NPDC077433</strain>
    </source>
</reference>
<dbReference type="Proteomes" id="UP001620234">
    <property type="component" value="Unassembled WGS sequence"/>
</dbReference>
<gene>
    <name evidence="1" type="ORF">ACI2I3_11905</name>
</gene>
<dbReference type="RefSeq" id="WP_193006317.1">
    <property type="nucleotide sequence ID" value="NZ_CAJHAK010000005.1"/>
</dbReference>
<dbReference type="PANTHER" id="PTHR28055:SF1">
    <property type="entry name" value="ALTERED INHERITANCE OF MITOCHONDRIA PROTEIN 41, MITOCHONDRIAL"/>
    <property type="match status" value="1"/>
</dbReference>
<dbReference type="InterPro" id="IPR003789">
    <property type="entry name" value="Asn/Gln_tRNA_amidoTrase-B-like"/>
</dbReference>
<dbReference type="Gene3D" id="1.10.10.410">
    <property type="match status" value="1"/>
</dbReference>
<organism evidence="1 2">
    <name type="scientific">Psychrobacter namhaensis</name>
    <dbReference type="NCBI Taxonomy" id="292734"/>
    <lineage>
        <taxon>Bacteria</taxon>
        <taxon>Pseudomonadati</taxon>
        <taxon>Pseudomonadota</taxon>
        <taxon>Gammaproteobacteria</taxon>
        <taxon>Moraxellales</taxon>
        <taxon>Moraxellaceae</taxon>
        <taxon>Psychrobacter</taxon>
    </lineage>
</organism>
<evidence type="ECO:0000313" key="2">
    <source>
        <dbReference type="Proteomes" id="UP001620234"/>
    </source>
</evidence>
<dbReference type="InterPro" id="IPR023168">
    <property type="entry name" value="GatB_Yqey_C_2"/>
</dbReference>
<dbReference type="Pfam" id="PF09424">
    <property type="entry name" value="YqeY"/>
    <property type="match status" value="1"/>
</dbReference>
<evidence type="ECO:0000313" key="1">
    <source>
        <dbReference type="EMBL" id="MFK4002036.1"/>
    </source>
</evidence>
<keyword evidence="2" id="KW-1185">Reference proteome</keyword>
<dbReference type="Gene3D" id="1.10.1510.10">
    <property type="entry name" value="Uncharacterised protein YqeY/AIM41 PF09424, N-terminal domain"/>
    <property type="match status" value="1"/>
</dbReference>
<sequence>MSQLKQTLSDNIKTSMKARELERVKVLRNVQSVVKQIEIDRQTELDDAQVLEVLQKQLKQRQESLTIFTENGRDDLATKEQFEIDIINEFMPKQMSDDEISALVNAEIAEQGATSMRDMGSVMGVLKTKTAGRADPALISKLVKEALQG</sequence>
<dbReference type="PANTHER" id="PTHR28055">
    <property type="entry name" value="ALTERED INHERITANCE OF MITOCHONDRIA PROTEIN 41, MITOCHONDRIAL"/>
    <property type="match status" value="1"/>
</dbReference>
<accession>A0ABW8LAV5</accession>
<dbReference type="InterPro" id="IPR019004">
    <property type="entry name" value="YqeY/Aim41"/>
</dbReference>
<dbReference type="SUPFAM" id="SSF89095">
    <property type="entry name" value="GatB/YqeY motif"/>
    <property type="match status" value="1"/>
</dbReference>